<evidence type="ECO:0008006" key="10">
    <source>
        <dbReference type="Google" id="ProtNLM"/>
    </source>
</evidence>
<evidence type="ECO:0000313" key="8">
    <source>
        <dbReference type="EnsemblMetazoa" id="CLYHEMP019677.1"/>
    </source>
</evidence>
<proteinExistence type="inferred from homology"/>
<keyword evidence="6 7" id="KW-0472">Membrane</keyword>
<reference evidence="8" key="1">
    <citation type="submission" date="2021-01" db="UniProtKB">
        <authorList>
            <consortium name="EnsemblMetazoa"/>
        </authorList>
    </citation>
    <scope>IDENTIFICATION</scope>
</reference>
<keyword evidence="9" id="KW-1185">Reference proteome</keyword>
<name>A0A7M5XAA5_9CNID</name>
<feature type="transmembrane region" description="Helical" evidence="7">
    <location>
        <begin position="32"/>
        <end position="56"/>
    </location>
</feature>
<keyword evidence="3 7" id="KW-0812">Transmembrane</keyword>
<evidence type="ECO:0000256" key="7">
    <source>
        <dbReference type="SAM" id="Phobius"/>
    </source>
</evidence>
<dbReference type="EnsemblMetazoa" id="CLYHEMT019677.1">
    <property type="protein sequence ID" value="CLYHEMP019677.1"/>
    <property type="gene ID" value="CLYHEMG019677"/>
</dbReference>
<dbReference type="GO" id="GO:0016020">
    <property type="term" value="C:membrane"/>
    <property type="evidence" value="ECO:0007669"/>
    <property type="project" value="UniProtKB-SubCell"/>
</dbReference>
<evidence type="ECO:0000256" key="2">
    <source>
        <dbReference type="ARBA" id="ARBA00005577"/>
    </source>
</evidence>
<feature type="transmembrane region" description="Helical" evidence="7">
    <location>
        <begin position="202"/>
        <end position="224"/>
    </location>
</feature>
<dbReference type="RefSeq" id="XP_066924313.1">
    <property type="nucleotide sequence ID" value="XM_067068212.1"/>
</dbReference>
<keyword evidence="5 7" id="KW-1133">Transmembrane helix</keyword>
<feature type="transmembrane region" description="Helical" evidence="7">
    <location>
        <begin position="149"/>
        <end position="170"/>
    </location>
</feature>
<dbReference type="GeneID" id="136811585"/>
<evidence type="ECO:0000256" key="4">
    <source>
        <dbReference type="ARBA" id="ARBA00022976"/>
    </source>
</evidence>
<evidence type="ECO:0000256" key="5">
    <source>
        <dbReference type="ARBA" id="ARBA00022989"/>
    </source>
</evidence>
<dbReference type="GO" id="GO:0016485">
    <property type="term" value="P:protein processing"/>
    <property type="evidence" value="ECO:0007669"/>
    <property type="project" value="InterPro"/>
</dbReference>
<comment type="subcellular location">
    <subcellularLocation>
        <location evidence="1">Membrane</location>
        <topology evidence="1">Multi-pass membrane protein</topology>
    </subcellularLocation>
</comment>
<evidence type="ECO:0000313" key="9">
    <source>
        <dbReference type="Proteomes" id="UP000594262"/>
    </source>
</evidence>
<accession>A0A7M5XAA5</accession>
<keyword evidence="4" id="KW-0914">Notch signaling pathway</keyword>
<feature type="transmembrane region" description="Helical" evidence="7">
    <location>
        <begin position="62"/>
        <end position="85"/>
    </location>
</feature>
<dbReference type="Pfam" id="PF06105">
    <property type="entry name" value="Aph-1"/>
    <property type="match status" value="1"/>
</dbReference>
<dbReference type="AlphaFoldDB" id="A0A7M5XAA5"/>
<feature type="transmembrane region" description="Helical" evidence="7">
    <location>
        <begin position="106"/>
        <end position="129"/>
    </location>
</feature>
<dbReference type="PANTHER" id="PTHR12889">
    <property type="entry name" value="GAMMA-SECRETASE SUBUNIT APH-1"/>
    <property type="match status" value="1"/>
</dbReference>
<organism evidence="8 9">
    <name type="scientific">Clytia hemisphaerica</name>
    <dbReference type="NCBI Taxonomy" id="252671"/>
    <lineage>
        <taxon>Eukaryota</taxon>
        <taxon>Metazoa</taxon>
        <taxon>Cnidaria</taxon>
        <taxon>Hydrozoa</taxon>
        <taxon>Hydroidolina</taxon>
        <taxon>Leptothecata</taxon>
        <taxon>Obeliida</taxon>
        <taxon>Clytiidae</taxon>
        <taxon>Clytia</taxon>
    </lineage>
</organism>
<comment type="similarity">
    <text evidence="2">Belongs to the APH-1 family.</text>
</comment>
<feature type="transmembrane region" description="Helical" evidence="7">
    <location>
        <begin position="177"/>
        <end position="196"/>
    </location>
</feature>
<sequence length="248" mass="27659">MTVLSFFGCTFIAFGPSVAMFALTVAPDAQQVIVFISSAFCWLLSLLATSLLWLGIQHVVGRLIIMVLISVLFQELFRFVLWKIVRRAEAGLIEMTNNHSPYRKLYFHYVAGLGFGFMSGLFAMVNILADTSGPGTLGLNGHDPNFAVISAFLTNCMILLNTFWGIVFFEGLDYRKWIHIIAVPVSHVLVSCLTLLNEQQIYWPALTVGYTLTVIFGLWSYLCVGGSIENLKRVFTARHTSTSLLDNN</sequence>
<evidence type="ECO:0000256" key="1">
    <source>
        <dbReference type="ARBA" id="ARBA00004141"/>
    </source>
</evidence>
<evidence type="ECO:0000256" key="3">
    <source>
        <dbReference type="ARBA" id="ARBA00022692"/>
    </source>
</evidence>
<dbReference type="InterPro" id="IPR009294">
    <property type="entry name" value="Aph-1"/>
</dbReference>
<evidence type="ECO:0000256" key="6">
    <source>
        <dbReference type="ARBA" id="ARBA00023136"/>
    </source>
</evidence>
<protein>
    <recommendedName>
        <fullName evidence="10">Gamma-secretase subunit Aph-1</fullName>
    </recommendedName>
</protein>
<dbReference type="OrthoDB" id="6507463at2759"/>
<dbReference type="GO" id="GO:0007219">
    <property type="term" value="P:Notch signaling pathway"/>
    <property type="evidence" value="ECO:0007669"/>
    <property type="project" value="UniProtKB-KW"/>
</dbReference>
<dbReference type="Proteomes" id="UP000594262">
    <property type="component" value="Unplaced"/>
</dbReference>
<feature type="transmembrane region" description="Helical" evidence="7">
    <location>
        <begin position="6"/>
        <end position="25"/>
    </location>
</feature>